<dbReference type="Proteomes" id="UP001148737">
    <property type="component" value="Unassembled WGS sequence"/>
</dbReference>
<name>A0ACC1QRY5_9HYPO</name>
<proteinExistence type="predicted"/>
<dbReference type="EMBL" id="JANAKD010000791">
    <property type="protein sequence ID" value="KAJ3488397.1"/>
    <property type="molecule type" value="Genomic_DNA"/>
</dbReference>
<accession>A0ACC1QRY5</accession>
<evidence type="ECO:0000313" key="1">
    <source>
        <dbReference type="EMBL" id="KAJ3488397.1"/>
    </source>
</evidence>
<gene>
    <name evidence="1" type="ORF">NLG97_g6205</name>
</gene>
<protein>
    <submittedName>
        <fullName evidence="1">Uncharacterized protein</fullName>
    </submittedName>
</protein>
<evidence type="ECO:0000313" key="2">
    <source>
        <dbReference type="Proteomes" id="UP001148737"/>
    </source>
</evidence>
<sequence>MSHQSCTTCSTRSAWLRALAGNYSELATPLIPLPYTKEGALQTPTLPTIQDQDHAGPSPTLAGLADVRLNPSDDATGEMRLAHLQTLLAVSPAALGSWPEAHGKTIKYSSVPGYFLQDDPTTDPSKFDYADHNFGLVERSYPTDQSYNRDGSKTQWQRFARWVKYLNGNCQKDSNVRYKILVMGRHGQGYHNVAESYYGTPAWNCYWAELDGNGTSSWADPKLTPQGFSEAFKANAYYKTRFEEHGMPYFESYYSSPLTRCIQTAQGTFANLTLPATRPFAPVIKELFRESMTIHTCDHRSNKTYIQSIAPQFSFEAGFTENDELWRGSQSEGETTEGQKSRNKAVLDDVFTHDGNTWISITSHSGEIASLLSVLNHRTFSLQTGQIIPVLVKAEIVEPPTTTSSIISFTPEATCNSPPITSVAGQGCVCAPSTAPTQR</sequence>
<keyword evidence="2" id="KW-1185">Reference proteome</keyword>
<organism evidence="1 2">
    <name type="scientific">Lecanicillium saksenae</name>
    <dbReference type="NCBI Taxonomy" id="468837"/>
    <lineage>
        <taxon>Eukaryota</taxon>
        <taxon>Fungi</taxon>
        <taxon>Dikarya</taxon>
        <taxon>Ascomycota</taxon>
        <taxon>Pezizomycotina</taxon>
        <taxon>Sordariomycetes</taxon>
        <taxon>Hypocreomycetidae</taxon>
        <taxon>Hypocreales</taxon>
        <taxon>Cordycipitaceae</taxon>
        <taxon>Lecanicillium</taxon>
    </lineage>
</organism>
<comment type="caution">
    <text evidence="1">The sequence shown here is derived from an EMBL/GenBank/DDBJ whole genome shotgun (WGS) entry which is preliminary data.</text>
</comment>
<reference evidence="1" key="1">
    <citation type="submission" date="2022-07" db="EMBL/GenBank/DDBJ databases">
        <title>Genome Sequence of Lecanicillium saksenae.</title>
        <authorList>
            <person name="Buettner E."/>
        </authorList>
    </citation>
    <scope>NUCLEOTIDE SEQUENCE</scope>
    <source>
        <strain evidence="1">VT-O1</strain>
    </source>
</reference>